<dbReference type="EMBL" id="VLLL01000006">
    <property type="protein sequence ID" value="TWJ12386.1"/>
    <property type="molecule type" value="Genomic_DNA"/>
</dbReference>
<feature type="chain" id="PRO_5022221158" description="Lipoprotein" evidence="1">
    <location>
        <begin position="22"/>
        <end position="368"/>
    </location>
</feature>
<dbReference type="RefSeq" id="WP_147139472.1">
    <property type="nucleotide sequence ID" value="NZ_BAABIJ010000002.1"/>
</dbReference>
<accession>A0A562V3B7</accession>
<proteinExistence type="predicted"/>
<name>A0A562V3B7_9ACTN</name>
<evidence type="ECO:0000256" key="1">
    <source>
        <dbReference type="SAM" id="SignalP"/>
    </source>
</evidence>
<organism evidence="2 3">
    <name type="scientific">Stackebrandtia albiflava</name>
    <dbReference type="NCBI Taxonomy" id="406432"/>
    <lineage>
        <taxon>Bacteria</taxon>
        <taxon>Bacillati</taxon>
        <taxon>Actinomycetota</taxon>
        <taxon>Actinomycetes</taxon>
        <taxon>Glycomycetales</taxon>
        <taxon>Glycomycetaceae</taxon>
        <taxon>Stackebrandtia</taxon>
    </lineage>
</organism>
<protein>
    <recommendedName>
        <fullName evidence="4">Lipoprotein</fullName>
    </recommendedName>
</protein>
<evidence type="ECO:0000313" key="2">
    <source>
        <dbReference type="EMBL" id="TWJ12386.1"/>
    </source>
</evidence>
<dbReference type="Proteomes" id="UP000321617">
    <property type="component" value="Unassembled WGS sequence"/>
</dbReference>
<evidence type="ECO:0000313" key="3">
    <source>
        <dbReference type="Proteomes" id="UP000321617"/>
    </source>
</evidence>
<feature type="signal peptide" evidence="1">
    <location>
        <begin position="1"/>
        <end position="21"/>
    </location>
</feature>
<keyword evidence="1" id="KW-0732">Signal</keyword>
<keyword evidence="3" id="KW-1185">Reference proteome</keyword>
<gene>
    <name evidence="2" type="ORF">LX16_3143</name>
</gene>
<comment type="caution">
    <text evidence="2">The sequence shown here is derived from an EMBL/GenBank/DDBJ whole genome shotgun (WGS) entry which is preliminary data.</text>
</comment>
<reference evidence="2 3" key="1">
    <citation type="journal article" date="2013" name="Stand. Genomic Sci.">
        <title>Genomic Encyclopedia of Type Strains, Phase I: The one thousand microbial genomes (KMG-I) project.</title>
        <authorList>
            <person name="Kyrpides N.C."/>
            <person name="Woyke T."/>
            <person name="Eisen J.A."/>
            <person name="Garrity G."/>
            <person name="Lilburn T.G."/>
            <person name="Beck B.J."/>
            <person name="Whitman W.B."/>
            <person name="Hugenholtz P."/>
            <person name="Klenk H.P."/>
        </authorList>
    </citation>
    <scope>NUCLEOTIDE SEQUENCE [LARGE SCALE GENOMIC DNA]</scope>
    <source>
        <strain evidence="2 3">DSM 45044</strain>
    </source>
</reference>
<evidence type="ECO:0008006" key="4">
    <source>
        <dbReference type="Google" id="ProtNLM"/>
    </source>
</evidence>
<dbReference type="AlphaFoldDB" id="A0A562V3B7"/>
<sequence length="368" mass="39037">MPRSTVLACLAAILFTATACGATGTMGGFDFESEAAMAEASRHLATQDGVFVGGEVPSLNNESLSATVTAIVLADGTGVTEFHTDDHTGRILALPDGSVHVEAPKGFWEDRRFPADVAGRLAEHWVKVAEDDWVRLGPTFRPDNLALELFHRLDDFGALDGDLPDAETVDGESVVDLSTTTGRLLLTAETPHRLVAVEETLLTLNDPVNGGSTTGTFTMRIATPDEVAATGDTLREVFEAMDAPLALTGTTVTISREQADCWMDGPCELSADVQVGVTGDLEFTGDIEVVYSAYVELEDSETKHCGETESISGPDTVGLGCDLRFSREAMESSSGSYFWDAVAHTVAVYAFDAEAAWASVESVVTKTG</sequence>
<dbReference type="PROSITE" id="PS51257">
    <property type="entry name" value="PROKAR_LIPOPROTEIN"/>
    <property type="match status" value="1"/>
</dbReference>